<name>A0A835HZ68_9MAGN</name>
<dbReference type="Proteomes" id="UP000631114">
    <property type="component" value="Unassembled WGS sequence"/>
</dbReference>
<accession>A0A835HZ68</accession>
<comment type="caution">
    <text evidence="1">The sequence shown here is derived from an EMBL/GenBank/DDBJ whole genome shotgun (WGS) entry which is preliminary data.</text>
</comment>
<dbReference type="PANTHER" id="PTHR47379:SF3">
    <property type="entry name" value="SIALYLTRANSFERASE-LIKE PROTEIN 2"/>
    <property type="match status" value="1"/>
</dbReference>
<dbReference type="PANTHER" id="PTHR47379">
    <property type="entry name" value="SIALYLTRANSFERASE-LIKE PROTEIN 2"/>
    <property type="match status" value="1"/>
</dbReference>
<dbReference type="OrthoDB" id="1904134at2759"/>
<protein>
    <submittedName>
        <fullName evidence="1">Uncharacterized protein</fullName>
    </submittedName>
</protein>
<evidence type="ECO:0000313" key="1">
    <source>
        <dbReference type="EMBL" id="KAF9607112.1"/>
    </source>
</evidence>
<sequence length="93" mass="10198">MRAKPNRLVKWLPNHGTLAAARIASEKLLRRVEAGRDPLGACSIVKKQRTQKNTKTDGLPQAAVKHQSYVKGATMYPLEHSVGHGMLCTVPNV</sequence>
<organism evidence="1 2">
    <name type="scientific">Coptis chinensis</name>
    <dbReference type="NCBI Taxonomy" id="261450"/>
    <lineage>
        <taxon>Eukaryota</taxon>
        <taxon>Viridiplantae</taxon>
        <taxon>Streptophyta</taxon>
        <taxon>Embryophyta</taxon>
        <taxon>Tracheophyta</taxon>
        <taxon>Spermatophyta</taxon>
        <taxon>Magnoliopsida</taxon>
        <taxon>Ranunculales</taxon>
        <taxon>Ranunculaceae</taxon>
        <taxon>Coptidoideae</taxon>
        <taxon>Coptis</taxon>
    </lineage>
</organism>
<keyword evidence="2" id="KW-1185">Reference proteome</keyword>
<evidence type="ECO:0000313" key="2">
    <source>
        <dbReference type="Proteomes" id="UP000631114"/>
    </source>
</evidence>
<reference evidence="1 2" key="1">
    <citation type="submission" date="2020-10" db="EMBL/GenBank/DDBJ databases">
        <title>The Coptis chinensis genome and diversification of protoberbering-type alkaloids.</title>
        <authorList>
            <person name="Wang B."/>
            <person name="Shu S."/>
            <person name="Song C."/>
            <person name="Liu Y."/>
        </authorList>
    </citation>
    <scope>NUCLEOTIDE SEQUENCE [LARGE SCALE GENOMIC DNA]</scope>
    <source>
        <strain evidence="1">HL-2020</strain>
        <tissue evidence="1">Leaf</tissue>
    </source>
</reference>
<gene>
    <name evidence="1" type="ORF">IFM89_032228</name>
</gene>
<dbReference type="EMBL" id="JADFTS010000005">
    <property type="protein sequence ID" value="KAF9607112.1"/>
    <property type="molecule type" value="Genomic_DNA"/>
</dbReference>
<proteinExistence type="predicted"/>
<dbReference type="AlphaFoldDB" id="A0A835HZ68"/>